<sequence>MDFWDMHKIENEKNNENLLIYLDNLLSLKDFEKLFRTLKISGMYISYDFKFTDKLQMKKVTDFIIQEIYPLFPEEVNFFFQEISILKSLKDNVLKKVESTYSILPKQKQPFYLTQYINTYFIERMNPNLQKRSNASDFSDMNESIIMSFGMILKDMIRRKIPFIITNEIDYKGKHLISEHIALAAELRSINNIIETWMYSDIEFTKNENSNMLQINEIGDFGKNKLMCQIPFLDLKQAKDAMSTFFSFTESADLVLTLKRKDLVDKVEEYFYTKDFSQKYKDIPLIDWINSYWCLYEYSFKLIQNLHFKESIIHHSMEVWYTIFLNGGVSAMHINSLLKHMTFNQKAKDLYTSPLISFSSELVCIPSMTLFIDISQSLMSQFGIEEDKKTTNINQKGTNFEEHIKSLTRKNINTIIPNLRRTVNGDSYEIDLIFQLDKDLFFIESKTQKQPESHRNFYRNQEELSMYVKKFNRNVEYFLNSEKEKKKILDKLNIDTFNRVYKILVSNVYQPMHLLDGIYITNEINYYLYMHRKSSAYNYLNPNTKKIISINIDSDLYTGPISSHQLLSMISNRKLNYRLEKRIGFRTVDLTKQLNLKYTCYYIKAPSHQYLENSISDDEILKKIKDSYL</sequence>
<protein>
    <recommendedName>
        <fullName evidence="3">NERD domain-containing protein</fullName>
    </recommendedName>
</protein>
<evidence type="ECO:0000313" key="2">
    <source>
        <dbReference type="Proteomes" id="UP000000779"/>
    </source>
</evidence>
<gene>
    <name evidence="1" type="ordered locus">lwe0835</name>
</gene>
<dbReference type="KEGG" id="lwe:lwe0835"/>
<evidence type="ECO:0008006" key="3">
    <source>
        <dbReference type="Google" id="ProtNLM"/>
    </source>
</evidence>
<dbReference type="eggNOG" id="ENOG502ZCMQ">
    <property type="taxonomic scope" value="Bacteria"/>
</dbReference>
<name>A0AGX1_LISW6</name>
<dbReference type="RefSeq" id="WP_011701671.1">
    <property type="nucleotide sequence ID" value="NC_008555.1"/>
</dbReference>
<dbReference type="AlphaFoldDB" id="A0AGX1"/>
<dbReference type="HOGENOM" id="CLU_027631_0_0_9"/>
<dbReference type="EMBL" id="AM263198">
    <property type="protein sequence ID" value="CAK20253.1"/>
    <property type="molecule type" value="Genomic_DNA"/>
</dbReference>
<dbReference type="Proteomes" id="UP000000779">
    <property type="component" value="Chromosome"/>
</dbReference>
<dbReference type="OrthoDB" id="2204761at2"/>
<organism evidence="1 2">
    <name type="scientific">Listeria welshimeri serovar 6b (strain ATCC 35897 / DSM 20650 / CCUG 15529 / CIP 8149 / NCTC 11857 / SLCC 5334 / V8)</name>
    <dbReference type="NCBI Taxonomy" id="386043"/>
    <lineage>
        <taxon>Bacteria</taxon>
        <taxon>Bacillati</taxon>
        <taxon>Bacillota</taxon>
        <taxon>Bacilli</taxon>
        <taxon>Bacillales</taxon>
        <taxon>Listeriaceae</taxon>
        <taxon>Listeria</taxon>
    </lineage>
</organism>
<dbReference type="GeneID" id="61188724"/>
<reference evidence="1 2" key="1">
    <citation type="journal article" date="2006" name="J. Bacteriol.">
        <title>Whole-genome sequence of Listeria welshimeri reveals common steps in genome reduction with Listeria innocua as compared to Listeria monocytogenes.</title>
        <authorList>
            <person name="Hain T."/>
            <person name="Steinweg C."/>
            <person name="Kuenne C.T."/>
            <person name="Billion A."/>
            <person name="Ghai R."/>
            <person name="Chatterjee S.S."/>
            <person name="Domann E."/>
            <person name="Kaerst U."/>
            <person name="Goesmann A."/>
            <person name="Bekel T."/>
            <person name="Bartels D."/>
            <person name="Kaiser O."/>
            <person name="Meyer F."/>
            <person name="Puehler A."/>
            <person name="Weisshaar B."/>
            <person name="Wehland J."/>
            <person name="Liang C."/>
            <person name="Dandekar T."/>
            <person name="Lampidis R."/>
            <person name="Kreft J."/>
            <person name="Goebel W."/>
            <person name="Chakraborty T."/>
        </authorList>
    </citation>
    <scope>NUCLEOTIDE SEQUENCE [LARGE SCALE GENOMIC DNA]</scope>
    <source>
        <strain evidence="2">ATCC 35897 / DSM 20650 / CIP 8149 / NCTC 11857 / SLCC 5334 / V8</strain>
    </source>
</reference>
<evidence type="ECO:0000313" key="1">
    <source>
        <dbReference type="EMBL" id="CAK20253.1"/>
    </source>
</evidence>
<accession>A0AGX1</accession>
<proteinExistence type="predicted"/>